<organism evidence="3 4">
    <name type="scientific">Streptomyces synnematoformans</name>
    <dbReference type="NCBI Taxonomy" id="415721"/>
    <lineage>
        <taxon>Bacteria</taxon>
        <taxon>Bacillati</taxon>
        <taxon>Actinomycetota</taxon>
        <taxon>Actinomycetes</taxon>
        <taxon>Kitasatosporales</taxon>
        <taxon>Streptomycetaceae</taxon>
        <taxon>Streptomyces</taxon>
    </lineage>
</organism>
<proteinExistence type="predicted"/>
<dbReference type="EMBL" id="BAAAPF010000401">
    <property type="protein sequence ID" value="GAA1506908.1"/>
    <property type="molecule type" value="Genomic_DNA"/>
</dbReference>
<feature type="compositionally biased region" description="Basic and acidic residues" evidence="1">
    <location>
        <begin position="37"/>
        <end position="48"/>
    </location>
</feature>
<comment type="caution">
    <text evidence="3">The sequence shown here is derived from an EMBL/GenBank/DDBJ whole genome shotgun (WGS) entry which is preliminary data.</text>
</comment>
<name>A0ABN1ZY27_9ACTN</name>
<sequence>MRRRTRTAFAALPLALALALTGCGSDVGGDEVASAGGEKKDGGGREPVAEDLDEQMLQFARCLRRNGVDVEDPEPGQGVALNMDGVDEAVADRAMEACRKYDPATSSKDDPISKELEKKLRRYARCMRNNGVADFPDPVPGGGLQVDGAIEQDPDYDGAEQACKKLLPAGEGESSTNEREG</sequence>
<protein>
    <recommendedName>
        <fullName evidence="5">Secreted protein</fullName>
    </recommendedName>
</protein>
<evidence type="ECO:0000313" key="3">
    <source>
        <dbReference type="EMBL" id="GAA1506908.1"/>
    </source>
</evidence>
<feature type="region of interest" description="Disordered" evidence="1">
    <location>
        <begin position="31"/>
        <end position="50"/>
    </location>
</feature>
<dbReference type="RefSeq" id="WP_344294898.1">
    <property type="nucleotide sequence ID" value="NZ_BAAAPF010000401.1"/>
</dbReference>
<dbReference type="Proteomes" id="UP001500443">
    <property type="component" value="Unassembled WGS sequence"/>
</dbReference>
<reference evidence="3 4" key="1">
    <citation type="journal article" date="2019" name="Int. J. Syst. Evol. Microbiol.">
        <title>The Global Catalogue of Microorganisms (GCM) 10K type strain sequencing project: providing services to taxonomists for standard genome sequencing and annotation.</title>
        <authorList>
            <consortium name="The Broad Institute Genomics Platform"/>
            <consortium name="The Broad Institute Genome Sequencing Center for Infectious Disease"/>
            <person name="Wu L."/>
            <person name="Ma J."/>
        </authorList>
    </citation>
    <scope>NUCLEOTIDE SEQUENCE [LARGE SCALE GENOMIC DNA]</scope>
    <source>
        <strain evidence="3 4">JCM 15481</strain>
    </source>
</reference>
<keyword evidence="4" id="KW-1185">Reference proteome</keyword>
<evidence type="ECO:0000256" key="1">
    <source>
        <dbReference type="SAM" id="MobiDB-lite"/>
    </source>
</evidence>
<feature type="region of interest" description="Disordered" evidence="1">
    <location>
        <begin position="130"/>
        <end position="158"/>
    </location>
</feature>
<dbReference type="PROSITE" id="PS51257">
    <property type="entry name" value="PROKAR_LIPOPROTEIN"/>
    <property type="match status" value="1"/>
</dbReference>
<evidence type="ECO:0000256" key="2">
    <source>
        <dbReference type="SAM" id="SignalP"/>
    </source>
</evidence>
<evidence type="ECO:0000313" key="4">
    <source>
        <dbReference type="Proteomes" id="UP001500443"/>
    </source>
</evidence>
<keyword evidence="2" id="KW-0732">Signal</keyword>
<feature type="chain" id="PRO_5045705854" description="Secreted protein" evidence="2">
    <location>
        <begin position="20"/>
        <end position="181"/>
    </location>
</feature>
<evidence type="ECO:0008006" key="5">
    <source>
        <dbReference type="Google" id="ProtNLM"/>
    </source>
</evidence>
<feature type="signal peptide" evidence="2">
    <location>
        <begin position="1"/>
        <end position="19"/>
    </location>
</feature>
<gene>
    <name evidence="3" type="ORF">GCM10009802_62800</name>
</gene>
<accession>A0ABN1ZY27</accession>